<evidence type="ECO:0000259" key="11">
    <source>
        <dbReference type="Pfam" id="PF03908"/>
    </source>
</evidence>
<dbReference type="EMBL" id="KB822724">
    <property type="protein sequence ID" value="ETN37197.1"/>
    <property type="molecule type" value="Genomic_DNA"/>
</dbReference>
<comment type="similarity">
    <text evidence="9">Belongs to the SEC20 family.</text>
</comment>
<keyword evidence="3" id="KW-0812">Transmembrane</keyword>
<keyword evidence="5" id="KW-0931">ER-Golgi transport</keyword>
<name>W2RL27_CYPE1</name>
<evidence type="ECO:0000256" key="9">
    <source>
        <dbReference type="ARBA" id="ARBA00037934"/>
    </source>
</evidence>
<dbReference type="RefSeq" id="XP_008720729.1">
    <property type="nucleotide sequence ID" value="XM_008722507.1"/>
</dbReference>
<dbReference type="OrthoDB" id="46868at2759"/>
<keyword evidence="13" id="KW-1185">Reference proteome</keyword>
<accession>W2RL27</accession>
<feature type="compositionally biased region" description="Basic and acidic residues" evidence="10">
    <location>
        <begin position="148"/>
        <end position="162"/>
    </location>
</feature>
<evidence type="ECO:0000256" key="4">
    <source>
        <dbReference type="ARBA" id="ARBA00022824"/>
    </source>
</evidence>
<evidence type="ECO:0000256" key="2">
    <source>
        <dbReference type="ARBA" id="ARBA00022448"/>
    </source>
</evidence>
<feature type="region of interest" description="Disordered" evidence="10">
    <location>
        <begin position="316"/>
        <end position="335"/>
    </location>
</feature>
<dbReference type="eggNOG" id="ENOG502S7WD">
    <property type="taxonomic scope" value="Eukaryota"/>
</dbReference>
<dbReference type="GeneID" id="19975526"/>
<evidence type="ECO:0000256" key="5">
    <source>
        <dbReference type="ARBA" id="ARBA00022892"/>
    </source>
</evidence>
<evidence type="ECO:0000313" key="12">
    <source>
        <dbReference type="EMBL" id="ETN37197.1"/>
    </source>
</evidence>
<keyword evidence="6" id="KW-1133">Transmembrane helix</keyword>
<dbReference type="STRING" id="1220924.W2RL27"/>
<organism evidence="12 13">
    <name type="scientific">Cyphellophora europaea (strain CBS 101466)</name>
    <name type="common">Phialophora europaea</name>
    <dbReference type="NCBI Taxonomy" id="1220924"/>
    <lineage>
        <taxon>Eukaryota</taxon>
        <taxon>Fungi</taxon>
        <taxon>Dikarya</taxon>
        <taxon>Ascomycota</taxon>
        <taxon>Pezizomycotina</taxon>
        <taxon>Eurotiomycetes</taxon>
        <taxon>Chaetothyriomycetidae</taxon>
        <taxon>Chaetothyriales</taxon>
        <taxon>Cyphellophoraceae</taxon>
        <taxon>Cyphellophora</taxon>
    </lineage>
</organism>
<evidence type="ECO:0000313" key="13">
    <source>
        <dbReference type="Proteomes" id="UP000030752"/>
    </source>
</evidence>
<evidence type="ECO:0000256" key="8">
    <source>
        <dbReference type="ARBA" id="ARBA00023136"/>
    </source>
</evidence>
<dbReference type="InParanoid" id="W2RL27"/>
<dbReference type="InterPro" id="IPR005606">
    <property type="entry name" value="Sec20"/>
</dbReference>
<dbReference type="HOGENOM" id="CLU_038503_1_0_1"/>
<keyword evidence="4" id="KW-0256">Endoplasmic reticulum</keyword>
<dbReference type="VEuPathDB" id="FungiDB:HMPREF1541_08187"/>
<gene>
    <name evidence="12" type="ORF">HMPREF1541_08187</name>
</gene>
<protein>
    <recommendedName>
        <fullName evidence="11">Sec20 C-terminal domain-containing protein</fullName>
    </recommendedName>
</protein>
<dbReference type="GO" id="GO:0031201">
    <property type="term" value="C:SNARE complex"/>
    <property type="evidence" value="ECO:0007669"/>
    <property type="project" value="TreeGrafter"/>
</dbReference>
<keyword evidence="8" id="KW-0472">Membrane</keyword>
<dbReference type="PANTHER" id="PTHR12825">
    <property type="entry name" value="BNIP1-RELATED"/>
    <property type="match status" value="1"/>
</dbReference>
<keyword evidence="7" id="KW-0175">Coiled coil</keyword>
<feature type="compositionally biased region" description="Basic and acidic residues" evidence="10">
    <location>
        <begin position="75"/>
        <end position="94"/>
    </location>
</feature>
<proteinExistence type="inferred from homology"/>
<dbReference type="InterPro" id="IPR056173">
    <property type="entry name" value="Sec20_C"/>
</dbReference>
<evidence type="ECO:0000256" key="3">
    <source>
        <dbReference type="ARBA" id="ARBA00022692"/>
    </source>
</evidence>
<feature type="region of interest" description="Disordered" evidence="10">
    <location>
        <begin position="341"/>
        <end position="380"/>
    </location>
</feature>
<evidence type="ECO:0000256" key="7">
    <source>
        <dbReference type="ARBA" id="ARBA00023054"/>
    </source>
</evidence>
<dbReference type="AlphaFoldDB" id="W2RL27"/>
<dbReference type="Proteomes" id="UP000030752">
    <property type="component" value="Unassembled WGS sequence"/>
</dbReference>
<dbReference type="GO" id="GO:0005789">
    <property type="term" value="C:endoplasmic reticulum membrane"/>
    <property type="evidence" value="ECO:0007669"/>
    <property type="project" value="UniProtKB-SubCell"/>
</dbReference>
<evidence type="ECO:0000256" key="6">
    <source>
        <dbReference type="ARBA" id="ARBA00022989"/>
    </source>
</evidence>
<reference evidence="12 13" key="1">
    <citation type="submission" date="2013-03" db="EMBL/GenBank/DDBJ databases">
        <title>The Genome Sequence of Phialophora europaea CBS 101466.</title>
        <authorList>
            <consortium name="The Broad Institute Genomics Platform"/>
            <person name="Cuomo C."/>
            <person name="de Hoog S."/>
            <person name="Gorbushina A."/>
            <person name="Walker B."/>
            <person name="Young S.K."/>
            <person name="Zeng Q."/>
            <person name="Gargeya S."/>
            <person name="Fitzgerald M."/>
            <person name="Haas B."/>
            <person name="Abouelleil A."/>
            <person name="Allen A.W."/>
            <person name="Alvarado L."/>
            <person name="Arachchi H.M."/>
            <person name="Berlin A.M."/>
            <person name="Chapman S.B."/>
            <person name="Gainer-Dewar J."/>
            <person name="Goldberg J."/>
            <person name="Griggs A."/>
            <person name="Gujja S."/>
            <person name="Hansen M."/>
            <person name="Howarth C."/>
            <person name="Imamovic A."/>
            <person name="Ireland A."/>
            <person name="Larimer J."/>
            <person name="McCowan C."/>
            <person name="Murphy C."/>
            <person name="Pearson M."/>
            <person name="Poon T.W."/>
            <person name="Priest M."/>
            <person name="Roberts A."/>
            <person name="Saif S."/>
            <person name="Shea T."/>
            <person name="Sisk P."/>
            <person name="Sykes S."/>
            <person name="Wortman J."/>
            <person name="Nusbaum C."/>
            <person name="Birren B."/>
        </authorList>
    </citation>
    <scope>NUCLEOTIDE SEQUENCE [LARGE SCALE GENOMIC DNA]</scope>
    <source>
        <strain evidence="12 13">CBS 101466</strain>
    </source>
</reference>
<sequence length="380" mass="42759">MSSSLTRRLQALNDAYKITLAQIAELQSLPATSPDASTRRADLASDIHDSLKEQEDTLELLRQELDDEPLPARRNSSDERYTERERNADLVGRLTEDLHTARTRYRRAQLQAKRNADNARQKEREALFKRSRGEGQDGAAPLPHGRRPGQEKLTQEEIARNASEDVTRALRRTHDVMTANLQQSQFAQQTLDESQDALKGLAESYGGTSDLLKNSRSLVGQLVRSNKSDTWYLQTAFYMLVVTISWLVFRRLLYGPLWWLVWQPLRLMWWTTMSAAGAVGFGGGHRSLAESSSVLSSSHGIPTFGPGQRVRVELAPKGGGWGGQGTPPPKNSPMVEEMGQMAEDAQQGTVVDDITEEERREQEAQPRNPYKRMMDTKDEL</sequence>
<feature type="domain" description="Sec20 C-terminal" evidence="11">
    <location>
        <begin position="163"/>
        <end position="252"/>
    </location>
</feature>
<feature type="region of interest" description="Disordered" evidence="10">
    <location>
        <begin position="64"/>
        <end position="94"/>
    </location>
</feature>
<dbReference type="GO" id="GO:0005484">
    <property type="term" value="F:SNAP receptor activity"/>
    <property type="evidence" value="ECO:0007669"/>
    <property type="project" value="InterPro"/>
</dbReference>
<feature type="region of interest" description="Disordered" evidence="10">
    <location>
        <begin position="127"/>
        <end position="162"/>
    </location>
</feature>
<evidence type="ECO:0000256" key="10">
    <source>
        <dbReference type="SAM" id="MobiDB-lite"/>
    </source>
</evidence>
<dbReference type="PANTHER" id="PTHR12825:SF0">
    <property type="entry name" value="VESICLE TRANSPORT PROTEIN SEC20"/>
    <property type="match status" value="1"/>
</dbReference>
<evidence type="ECO:0000256" key="1">
    <source>
        <dbReference type="ARBA" id="ARBA00004163"/>
    </source>
</evidence>
<comment type="subcellular location">
    <subcellularLocation>
        <location evidence="1">Endoplasmic reticulum membrane</location>
        <topology evidence="1">Single-pass type IV membrane protein</topology>
    </subcellularLocation>
</comment>
<keyword evidence="2" id="KW-0813">Transport</keyword>
<dbReference type="GO" id="GO:0006890">
    <property type="term" value="P:retrograde vesicle-mediated transport, Golgi to endoplasmic reticulum"/>
    <property type="evidence" value="ECO:0007669"/>
    <property type="project" value="InterPro"/>
</dbReference>
<dbReference type="Pfam" id="PF03908">
    <property type="entry name" value="Sec20"/>
    <property type="match status" value="1"/>
</dbReference>